<name>A0A383EJ32_9ZZZZ</name>
<proteinExistence type="predicted"/>
<reference evidence="1" key="1">
    <citation type="submission" date="2018-05" db="EMBL/GenBank/DDBJ databases">
        <authorList>
            <person name="Lanie J.A."/>
            <person name="Ng W.-L."/>
            <person name="Kazmierczak K.M."/>
            <person name="Andrzejewski T.M."/>
            <person name="Davidsen T.M."/>
            <person name="Wayne K.J."/>
            <person name="Tettelin H."/>
            <person name="Glass J.I."/>
            <person name="Rusch D."/>
            <person name="Podicherti R."/>
            <person name="Tsui H.-C.T."/>
            <person name="Winkler M.E."/>
        </authorList>
    </citation>
    <scope>NUCLEOTIDE SEQUENCE</scope>
</reference>
<accession>A0A383EJ32</accession>
<dbReference type="EMBL" id="UINC01226108">
    <property type="protein sequence ID" value="SVE56453.1"/>
    <property type="molecule type" value="Genomic_DNA"/>
</dbReference>
<evidence type="ECO:0000313" key="1">
    <source>
        <dbReference type="EMBL" id="SVE56453.1"/>
    </source>
</evidence>
<protein>
    <recommendedName>
        <fullName evidence="2">N-acetyltransferase domain-containing protein</fullName>
    </recommendedName>
</protein>
<gene>
    <name evidence="1" type="ORF">METZ01_LOCUS509307</name>
</gene>
<dbReference type="AlphaFoldDB" id="A0A383EJ32"/>
<sequence>SSTPVNVRATLGMTFDQWRNSIEHPKKSAEFVLEVGSQMAGWLRTNKSKDSSIFEMIIHPEYSVISKTLLEYALNQLQSTSSISCLVPNYQSVIQSLLIENGFILDKKFITLVRSIAEPQRISDRHHAITVASL</sequence>
<evidence type="ECO:0008006" key="2">
    <source>
        <dbReference type="Google" id="ProtNLM"/>
    </source>
</evidence>
<feature type="non-terminal residue" evidence="1">
    <location>
        <position position="1"/>
    </location>
</feature>
<organism evidence="1">
    <name type="scientific">marine metagenome</name>
    <dbReference type="NCBI Taxonomy" id="408172"/>
    <lineage>
        <taxon>unclassified sequences</taxon>
        <taxon>metagenomes</taxon>
        <taxon>ecological metagenomes</taxon>
    </lineage>
</organism>